<dbReference type="SMART" id="SM00283">
    <property type="entry name" value="MA"/>
    <property type="match status" value="1"/>
</dbReference>
<dbReference type="Pfam" id="PF17200">
    <property type="entry name" value="sCache_2"/>
    <property type="match status" value="1"/>
</dbReference>
<keyword evidence="6 8" id="KW-0807">Transducer</keyword>
<evidence type="ECO:0000313" key="13">
    <source>
        <dbReference type="Proteomes" id="UP000298049"/>
    </source>
</evidence>
<dbReference type="OrthoDB" id="2489132at2"/>
<feature type="domain" description="Methyl-accepting transducer" evidence="10">
    <location>
        <begin position="286"/>
        <end position="522"/>
    </location>
</feature>
<reference evidence="12 13" key="1">
    <citation type="submission" date="2018-07" db="EMBL/GenBank/DDBJ databases">
        <title>Marsedoiliclastica nanhaica gen. nov. sp. nov., a novel marine hydrocarbonoclastic bacterium isolated from an in-situ enriched hydrocarbon-degrading consortium in deep-sea sediment.</title>
        <authorList>
            <person name="Dong C."/>
            <person name="Ma T."/>
            <person name="Liu R."/>
            <person name="Shao Z."/>
        </authorList>
    </citation>
    <scope>NUCLEOTIDE SEQUENCE [LARGE SCALE GENOMIC DNA]</scope>
    <source>
        <strain evidence="13">soil36-7</strain>
    </source>
</reference>
<dbReference type="InterPro" id="IPR004089">
    <property type="entry name" value="MCPsignal_dom"/>
</dbReference>
<evidence type="ECO:0000256" key="2">
    <source>
        <dbReference type="ARBA" id="ARBA00022475"/>
    </source>
</evidence>
<dbReference type="GO" id="GO:0006935">
    <property type="term" value="P:chemotaxis"/>
    <property type="evidence" value="ECO:0007669"/>
    <property type="project" value="UniProtKB-ARBA"/>
</dbReference>
<keyword evidence="5 9" id="KW-0472">Membrane</keyword>
<evidence type="ECO:0000256" key="8">
    <source>
        <dbReference type="PROSITE-ProRule" id="PRU00284"/>
    </source>
</evidence>
<keyword evidence="3 9" id="KW-0812">Transmembrane</keyword>
<keyword evidence="4 9" id="KW-1133">Transmembrane helix</keyword>
<comment type="similarity">
    <text evidence="7">Belongs to the methyl-accepting chemotaxis (MCP) protein family.</text>
</comment>
<evidence type="ECO:0000256" key="6">
    <source>
        <dbReference type="ARBA" id="ARBA00023224"/>
    </source>
</evidence>
<evidence type="ECO:0000256" key="4">
    <source>
        <dbReference type="ARBA" id="ARBA00022989"/>
    </source>
</evidence>
<keyword evidence="13" id="KW-1185">Reference proteome</keyword>
<evidence type="ECO:0000256" key="7">
    <source>
        <dbReference type="ARBA" id="ARBA00029447"/>
    </source>
</evidence>
<name>A0A4P7XJ50_9ALTE</name>
<protein>
    <submittedName>
        <fullName evidence="12">Methyl-accepting chemotaxis protein</fullName>
    </submittedName>
</protein>
<dbReference type="Pfam" id="PF00672">
    <property type="entry name" value="HAMP"/>
    <property type="match status" value="1"/>
</dbReference>
<dbReference type="GO" id="GO:0005886">
    <property type="term" value="C:plasma membrane"/>
    <property type="evidence" value="ECO:0007669"/>
    <property type="project" value="UniProtKB-SubCell"/>
</dbReference>
<dbReference type="SUPFAM" id="SSF58104">
    <property type="entry name" value="Methyl-accepting chemotaxis protein (MCP) signaling domain"/>
    <property type="match status" value="1"/>
</dbReference>
<dbReference type="InterPro" id="IPR003660">
    <property type="entry name" value="HAMP_dom"/>
</dbReference>
<dbReference type="PROSITE" id="PS50885">
    <property type="entry name" value="HAMP"/>
    <property type="match status" value="1"/>
</dbReference>
<comment type="subcellular location">
    <subcellularLocation>
        <location evidence="1">Cell membrane</location>
        <topology evidence="1">Multi-pass membrane protein</topology>
    </subcellularLocation>
</comment>
<dbReference type="Pfam" id="PF00015">
    <property type="entry name" value="MCPsignal"/>
    <property type="match status" value="1"/>
</dbReference>
<dbReference type="Gene3D" id="1.10.287.950">
    <property type="entry name" value="Methyl-accepting chemotaxis protein"/>
    <property type="match status" value="1"/>
</dbReference>
<gene>
    <name evidence="12" type="ORF">soil367_14905</name>
</gene>
<dbReference type="PANTHER" id="PTHR32089">
    <property type="entry name" value="METHYL-ACCEPTING CHEMOTAXIS PROTEIN MCPB"/>
    <property type="match status" value="1"/>
</dbReference>
<proteinExistence type="inferred from homology"/>
<feature type="transmembrane region" description="Helical" evidence="9">
    <location>
        <begin position="26"/>
        <end position="49"/>
    </location>
</feature>
<dbReference type="PANTHER" id="PTHR32089:SF119">
    <property type="entry name" value="METHYL-ACCEPTING CHEMOTAXIS PROTEIN CTPL"/>
    <property type="match status" value="1"/>
</dbReference>
<feature type="transmembrane region" description="Helical" evidence="9">
    <location>
        <begin position="208"/>
        <end position="230"/>
    </location>
</feature>
<dbReference type="EMBL" id="CP031093">
    <property type="protein sequence ID" value="QCF27116.1"/>
    <property type="molecule type" value="Genomic_DNA"/>
</dbReference>
<evidence type="ECO:0000259" key="10">
    <source>
        <dbReference type="PROSITE" id="PS50111"/>
    </source>
</evidence>
<dbReference type="SMART" id="SM00304">
    <property type="entry name" value="HAMP"/>
    <property type="match status" value="1"/>
</dbReference>
<organism evidence="12 13">
    <name type="scientific">Hydrocarboniclastica marina</name>
    <dbReference type="NCBI Taxonomy" id="2259620"/>
    <lineage>
        <taxon>Bacteria</taxon>
        <taxon>Pseudomonadati</taxon>
        <taxon>Pseudomonadota</taxon>
        <taxon>Gammaproteobacteria</taxon>
        <taxon>Alteromonadales</taxon>
        <taxon>Alteromonadaceae</taxon>
        <taxon>Hydrocarboniclastica</taxon>
    </lineage>
</organism>
<dbReference type="FunFam" id="1.10.287.950:FF:000001">
    <property type="entry name" value="Methyl-accepting chemotaxis sensory transducer"/>
    <property type="match status" value="1"/>
</dbReference>
<evidence type="ECO:0000256" key="1">
    <source>
        <dbReference type="ARBA" id="ARBA00004651"/>
    </source>
</evidence>
<evidence type="ECO:0000256" key="5">
    <source>
        <dbReference type="ARBA" id="ARBA00023136"/>
    </source>
</evidence>
<evidence type="ECO:0000313" key="12">
    <source>
        <dbReference type="EMBL" id="QCF27116.1"/>
    </source>
</evidence>
<sequence length="558" mass="60515">MKQRTDRARRICMTAFLRKFSIQHRLLAIFSFSVFLLLGLSALLSTTYYDSLLDGRHAKTREVVETSFGILEHYHALGQSGVLSEAEAKAQALAVIKTLRYNESDYFWVNDTSPRMIMHPINPKLDGTALEGFKDANGLPLFNAMVEVTEGPEASGFVDYLWPKPGFDNPVEKTSYVKRFKPWNWILGSGIYLDDVSTTFWTTMAPKMVLTGLGIVLLLAASMTVGLSILRPLGKTLSALQDISNGEGDLRQRLDEGGNDELSSLAVAFNRFTGRMSEMVQELRGVIATNQATAVQVRTAADQARGHAGQQKQELDTVAAAVEEMVVTIEDVARRIGTAAQSAKDADNHAMQGGKVIESTSFAMDRLAQNIGDAAQAISELNQDTQAIGSVLDVIRGVAEQTNLLALNAAIEAARAGEQGRGFAVVADEVRTLASRTQTSTDEINGMITRLQERAAKAVQTMQASQSQSGEMREQVGEARGALSAIVESVSAITDMTQHVATAAEQQSATSGEISQSLSQITRLSDELVTQMDETTANIRTLGESAEGLDRIVNQFQT</sequence>
<keyword evidence="2" id="KW-1003">Cell membrane</keyword>
<dbReference type="AlphaFoldDB" id="A0A4P7XJ50"/>
<dbReference type="KEGG" id="hmi:soil367_14905"/>
<accession>A0A4P7XJ50</accession>
<dbReference type="Gene3D" id="3.30.450.20">
    <property type="entry name" value="PAS domain"/>
    <property type="match status" value="1"/>
</dbReference>
<dbReference type="InterPro" id="IPR033480">
    <property type="entry name" value="sCache_2"/>
</dbReference>
<dbReference type="Proteomes" id="UP000298049">
    <property type="component" value="Chromosome"/>
</dbReference>
<dbReference type="GO" id="GO:0007165">
    <property type="term" value="P:signal transduction"/>
    <property type="evidence" value="ECO:0007669"/>
    <property type="project" value="UniProtKB-KW"/>
</dbReference>
<dbReference type="CDD" id="cd06225">
    <property type="entry name" value="HAMP"/>
    <property type="match status" value="1"/>
</dbReference>
<evidence type="ECO:0000256" key="3">
    <source>
        <dbReference type="ARBA" id="ARBA00022692"/>
    </source>
</evidence>
<feature type="domain" description="HAMP" evidence="11">
    <location>
        <begin position="227"/>
        <end position="281"/>
    </location>
</feature>
<dbReference type="PROSITE" id="PS50111">
    <property type="entry name" value="CHEMOTAXIS_TRANSDUC_2"/>
    <property type="match status" value="1"/>
</dbReference>
<evidence type="ECO:0000259" key="11">
    <source>
        <dbReference type="PROSITE" id="PS50885"/>
    </source>
</evidence>
<dbReference type="CDD" id="cd11386">
    <property type="entry name" value="MCP_signal"/>
    <property type="match status" value="1"/>
</dbReference>
<dbReference type="SMART" id="SM01049">
    <property type="entry name" value="Cache_2"/>
    <property type="match status" value="1"/>
</dbReference>
<evidence type="ECO:0000256" key="9">
    <source>
        <dbReference type="SAM" id="Phobius"/>
    </source>
</evidence>